<evidence type="ECO:0000313" key="2">
    <source>
        <dbReference type="EMBL" id="RQO92198.1"/>
    </source>
</evidence>
<accession>A0A3N7GGN4</accession>
<dbReference type="InterPro" id="IPR013320">
    <property type="entry name" value="ConA-like_dom_sf"/>
</dbReference>
<dbReference type="Gene3D" id="2.60.120.200">
    <property type="match status" value="1"/>
</dbReference>
<reference evidence="2 3" key="1">
    <citation type="journal article" date="2006" name="Science">
        <title>The genome of black cottonwood, Populus trichocarpa (Torr. &amp; Gray).</title>
        <authorList>
            <person name="Tuskan G.A."/>
            <person name="Difazio S."/>
            <person name="Jansson S."/>
            <person name="Bohlmann J."/>
            <person name="Grigoriev I."/>
            <person name="Hellsten U."/>
            <person name="Putnam N."/>
            <person name="Ralph S."/>
            <person name="Rombauts S."/>
            <person name="Salamov A."/>
            <person name="Schein J."/>
            <person name="Sterck L."/>
            <person name="Aerts A."/>
            <person name="Bhalerao R.R."/>
            <person name="Bhalerao R.P."/>
            <person name="Blaudez D."/>
            <person name="Boerjan W."/>
            <person name="Brun A."/>
            <person name="Brunner A."/>
            <person name="Busov V."/>
            <person name="Campbell M."/>
            <person name="Carlson J."/>
            <person name="Chalot M."/>
            <person name="Chapman J."/>
            <person name="Chen G.L."/>
            <person name="Cooper D."/>
            <person name="Coutinho P.M."/>
            <person name="Couturier J."/>
            <person name="Covert S."/>
            <person name="Cronk Q."/>
            <person name="Cunningham R."/>
            <person name="Davis J."/>
            <person name="Degroeve S."/>
            <person name="Dejardin A."/>
            <person name="Depamphilis C."/>
            <person name="Detter J."/>
            <person name="Dirks B."/>
            <person name="Dubchak I."/>
            <person name="Duplessis S."/>
            <person name="Ehlting J."/>
            <person name="Ellis B."/>
            <person name="Gendler K."/>
            <person name="Goodstein D."/>
            <person name="Gribskov M."/>
            <person name="Grimwood J."/>
            <person name="Groover A."/>
            <person name="Gunter L."/>
            <person name="Hamberger B."/>
            <person name="Heinze B."/>
            <person name="Helariutta Y."/>
            <person name="Henrissat B."/>
            <person name="Holligan D."/>
            <person name="Holt R."/>
            <person name="Huang W."/>
            <person name="Islam-Faridi N."/>
            <person name="Jones S."/>
            <person name="Jones-Rhoades M."/>
            <person name="Jorgensen R."/>
            <person name="Joshi C."/>
            <person name="Kangasjarvi J."/>
            <person name="Karlsson J."/>
            <person name="Kelleher C."/>
            <person name="Kirkpatrick R."/>
            <person name="Kirst M."/>
            <person name="Kohler A."/>
            <person name="Kalluri U."/>
            <person name="Larimer F."/>
            <person name="Leebens-Mack J."/>
            <person name="Leple J.C."/>
            <person name="Locascio P."/>
            <person name="Lou Y."/>
            <person name="Lucas S."/>
            <person name="Martin F."/>
            <person name="Montanini B."/>
            <person name="Napoli C."/>
            <person name="Nelson D.R."/>
            <person name="Nelson C."/>
            <person name="Nieminen K."/>
            <person name="Nilsson O."/>
            <person name="Pereda V."/>
            <person name="Peter G."/>
            <person name="Philippe R."/>
            <person name="Pilate G."/>
            <person name="Poliakov A."/>
            <person name="Razumovskaya J."/>
            <person name="Richardson P."/>
            <person name="Rinaldi C."/>
            <person name="Ritland K."/>
            <person name="Rouze P."/>
            <person name="Ryaboy D."/>
            <person name="Schmutz J."/>
            <person name="Schrader J."/>
            <person name="Segerman B."/>
            <person name="Shin H."/>
            <person name="Siddiqui A."/>
            <person name="Sterky F."/>
            <person name="Terry A."/>
            <person name="Tsai C.J."/>
            <person name="Uberbacher E."/>
            <person name="Unneberg P."/>
            <person name="Vahala J."/>
            <person name="Wall K."/>
            <person name="Wessler S."/>
            <person name="Yang G."/>
            <person name="Yin T."/>
            <person name="Douglas C."/>
            <person name="Marra M."/>
            <person name="Sandberg G."/>
            <person name="Van de Peer Y."/>
            <person name="Rokhsar D."/>
        </authorList>
    </citation>
    <scope>NUCLEOTIDE SEQUENCE [LARGE SCALE GENOMIC DNA]</scope>
    <source>
        <strain evidence="3">cv. Nisqually</strain>
    </source>
</reference>
<keyword evidence="3" id="KW-1185">Reference proteome</keyword>
<dbReference type="InParanoid" id="A0A3N7GGN4"/>
<keyword evidence="1" id="KW-0732">Signal</keyword>
<name>A0A3N7GGN4_POPTR</name>
<evidence type="ECO:0000313" key="3">
    <source>
        <dbReference type="Proteomes" id="UP000006729"/>
    </source>
</evidence>
<proteinExistence type="predicted"/>
<feature type="signal peptide" evidence="1">
    <location>
        <begin position="1"/>
        <end position="18"/>
    </location>
</feature>
<dbReference type="AlphaFoldDB" id="A0A3N7GGN4"/>
<dbReference type="Proteomes" id="UP000006729">
    <property type="component" value="Chromosome 6"/>
</dbReference>
<protein>
    <submittedName>
        <fullName evidence="2">Uncharacterized protein</fullName>
    </submittedName>
</protein>
<sequence>MHLLWHRIIVLLLPIAKAHILESWISQQKIDGVTRQIAVNLDTYLNEFDPDGKHMGIGAISITNPVAARVSTTQEFSLQVEEISHFKLMMIARKRSSKLLLHMQGIH</sequence>
<evidence type="ECO:0000256" key="1">
    <source>
        <dbReference type="SAM" id="SignalP"/>
    </source>
</evidence>
<dbReference type="EMBL" id="CM009295">
    <property type="protein sequence ID" value="RQO92198.1"/>
    <property type="molecule type" value="Genomic_DNA"/>
</dbReference>
<gene>
    <name evidence="2" type="ORF">POPTR_006G252701</name>
</gene>
<dbReference type="SUPFAM" id="SSF49899">
    <property type="entry name" value="Concanavalin A-like lectins/glucanases"/>
    <property type="match status" value="1"/>
</dbReference>
<organism evidence="2 3">
    <name type="scientific">Populus trichocarpa</name>
    <name type="common">Western balsam poplar</name>
    <name type="synonym">Populus balsamifera subsp. trichocarpa</name>
    <dbReference type="NCBI Taxonomy" id="3694"/>
    <lineage>
        <taxon>Eukaryota</taxon>
        <taxon>Viridiplantae</taxon>
        <taxon>Streptophyta</taxon>
        <taxon>Embryophyta</taxon>
        <taxon>Tracheophyta</taxon>
        <taxon>Spermatophyta</taxon>
        <taxon>Magnoliopsida</taxon>
        <taxon>eudicotyledons</taxon>
        <taxon>Gunneridae</taxon>
        <taxon>Pentapetalae</taxon>
        <taxon>rosids</taxon>
        <taxon>fabids</taxon>
        <taxon>Malpighiales</taxon>
        <taxon>Salicaceae</taxon>
        <taxon>Saliceae</taxon>
        <taxon>Populus</taxon>
    </lineage>
</organism>
<feature type="chain" id="PRO_5018227399" evidence="1">
    <location>
        <begin position="19"/>
        <end position="107"/>
    </location>
</feature>